<organism evidence="2 3">
    <name type="scientific">Gordonia terrae NBRC 100016</name>
    <dbReference type="NCBI Taxonomy" id="1089454"/>
    <lineage>
        <taxon>Bacteria</taxon>
        <taxon>Bacillati</taxon>
        <taxon>Actinomycetota</taxon>
        <taxon>Actinomycetes</taxon>
        <taxon>Mycobacteriales</taxon>
        <taxon>Gordoniaceae</taxon>
        <taxon>Gordonia</taxon>
    </lineage>
</organism>
<keyword evidence="3" id="KW-1185">Reference proteome</keyword>
<dbReference type="GeneID" id="32686718"/>
<feature type="chain" id="PRO_5046179536" description="Enoyl-CoA hydratase" evidence="1">
    <location>
        <begin position="29"/>
        <end position="161"/>
    </location>
</feature>
<evidence type="ECO:0008006" key="4">
    <source>
        <dbReference type="Google" id="ProtNLM"/>
    </source>
</evidence>
<sequence length="161" mass="16949">MDVKKLAIVVLLAAFAAAMVSGVGQATAAPIPNIALYGNNLGTMGDHSYCRGNVNVTIHTPQNKGGVVRVTARSAGFGGEGASWKRNPKCRVLFQTRYTSLRGYALDKWTTAAFGPRRGETKVWDVPTGPGPATIGVTTSAINNPVRTPTGALLVFHMLVP</sequence>
<evidence type="ECO:0000256" key="1">
    <source>
        <dbReference type="SAM" id="SignalP"/>
    </source>
</evidence>
<evidence type="ECO:0000313" key="2">
    <source>
        <dbReference type="EMBL" id="GAB45258.1"/>
    </source>
</evidence>
<accession>A0ABQ0HH94</accession>
<protein>
    <recommendedName>
        <fullName evidence="4">Enoyl-CoA hydratase</fullName>
    </recommendedName>
</protein>
<keyword evidence="1" id="KW-0732">Signal</keyword>
<evidence type="ECO:0000313" key="3">
    <source>
        <dbReference type="Proteomes" id="UP000004881"/>
    </source>
</evidence>
<comment type="caution">
    <text evidence="2">The sequence shown here is derived from an EMBL/GenBank/DDBJ whole genome shotgun (WGS) entry which is preliminary data.</text>
</comment>
<feature type="signal peptide" evidence="1">
    <location>
        <begin position="1"/>
        <end position="28"/>
    </location>
</feature>
<dbReference type="Proteomes" id="UP000004881">
    <property type="component" value="Unassembled WGS sequence"/>
</dbReference>
<reference evidence="2 3" key="1">
    <citation type="submission" date="2012-02" db="EMBL/GenBank/DDBJ databases">
        <title>Whole genome shotgun sequence of Gordonia terrae NBRC 100016.</title>
        <authorList>
            <person name="Takarada H."/>
            <person name="Hosoyama A."/>
            <person name="Tsuchikane K."/>
            <person name="Katsumata H."/>
            <person name="Yamazaki S."/>
            <person name="Fujita N."/>
        </authorList>
    </citation>
    <scope>NUCLEOTIDE SEQUENCE [LARGE SCALE GENOMIC DNA]</scope>
    <source>
        <strain evidence="2 3">NBRC 100016</strain>
    </source>
</reference>
<dbReference type="EMBL" id="BAFD01000087">
    <property type="protein sequence ID" value="GAB45258.1"/>
    <property type="molecule type" value="Genomic_DNA"/>
</dbReference>
<dbReference type="RefSeq" id="WP_004022128.1">
    <property type="nucleotide sequence ID" value="NZ_BAFD01000087.1"/>
</dbReference>
<proteinExistence type="predicted"/>
<gene>
    <name evidence="2" type="ORF">GOTRE_121_00540</name>
</gene>
<name>A0ABQ0HH94_9ACTN</name>